<comment type="caution">
    <text evidence="2">The sequence shown here is derived from an EMBL/GenBank/DDBJ whole genome shotgun (WGS) entry which is preliminary data.</text>
</comment>
<evidence type="ECO:0000256" key="1">
    <source>
        <dbReference type="SAM" id="MobiDB-lite"/>
    </source>
</evidence>
<feature type="compositionally biased region" description="Basic residues" evidence="1">
    <location>
        <begin position="278"/>
        <end position="291"/>
    </location>
</feature>
<gene>
    <name evidence="2" type="ORF">DFQ27_007847</name>
</gene>
<name>A0A9P6UBU4_9FUNG</name>
<accession>A0A9P6UBU4</accession>
<dbReference type="AlphaFoldDB" id="A0A9P6UBU4"/>
<dbReference type="OrthoDB" id="2416573at2759"/>
<evidence type="ECO:0000313" key="3">
    <source>
        <dbReference type="Proteomes" id="UP000807716"/>
    </source>
</evidence>
<feature type="region of interest" description="Disordered" evidence="1">
    <location>
        <begin position="198"/>
        <end position="300"/>
    </location>
</feature>
<protein>
    <submittedName>
        <fullName evidence="2">Uncharacterized protein</fullName>
    </submittedName>
</protein>
<evidence type="ECO:0000313" key="2">
    <source>
        <dbReference type="EMBL" id="KAG0267976.1"/>
    </source>
</evidence>
<reference evidence="2" key="1">
    <citation type="journal article" date="2020" name="Fungal Divers.">
        <title>Resolving the Mortierellaceae phylogeny through synthesis of multi-gene phylogenetics and phylogenomics.</title>
        <authorList>
            <person name="Vandepol N."/>
            <person name="Liber J."/>
            <person name="Desiro A."/>
            <person name="Na H."/>
            <person name="Kennedy M."/>
            <person name="Barry K."/>
            <person name="Grigoriev I.V."/>
            <person name="Miller A.N."/>
            <person name="O'Donnell K."/>
            <person name="Stajich J.E."/>
            <person name="Bonito G."/>
        </authorList>
    </citation>
    <scope>NUCLEOTIDE SEQUENCE</scope>
    <source>
        <strain evidence="2">BC1065</strain>
    </source>
</reference>
<sequence length="385" mass="42892">MDQRTSFDSESLPDLRLFQLIAAKTRAFLDSLDKSMSDSDLPVESHGALAPMANWYEQLVADGVPVQQIFQENPFQPRDLLHTTDAVGSVSPDCLDYGVMQTQVLPMALQVTQLAMSDSPLIGATSATLTTAPYSPLFSTGPSDPTVTSASGQNLSYGTSMLSHIEQQSPSEIVYNMSVNTESYPAYSSFDPSYSGHCMEDRPTPLHTQLYPPQLCTPQSEPMASPLFAPEDAHLPFRPSPSYSPAPDARLPSPPKSVSGCESDLYMDTDEEEEERRIKPRRRNRARKPTKSKGERQTTPVKLLACNSTLSNEYSVQRHINRSKLDSLCHMMRVYSFMKSKTEPKKTVRFFPKRPHGKKTAVVDLHLIRAKFGLLESLQLKEQQS</sequence>
<keyword evidence="3" id="KW-1185">Reference proteome</keyword>
<proteinExistence type="predicted"/>
<dbReference type="Proteomes" id="UP000807716">
    <property type="component" value="Unassembled WGS sequence"/>
</dbReference>
<dbReference type="EMBL" id="JAAAJB010000063">
    <property type="protein sequence ID" value="KAG0267976.1"/>
    <property type="molecule type" value="Genomic_DNA"/>
</dbReference>
<feature type="compositionally biased region" description="Acidic residues" evidence="1">
    <location>
        <begin position="265"/>
        <end position="274"/>
    </location>
</feature>
<organism evidence="2 3">
    <name type="scientific">Actinomortierella ambigua</name>
    <dbReference type="NCBI Taxonomy" id="1343610"/>
    <lineage>
        <taxon>Eukaryota</taxon>
        <taxon>Fungi</taxon>
        <taxon>Fungi incertae sedis</taxon>
        <taxon>Mucoromycota</taxon>
        <taxon>Mortierellomycotina</taxon>
        <taxon>Mortierellomycetes</taxon>
        <taxon>Mortierellales</taxon>
        <taxon>Mortierellaceae</taxon>
        <taxon>Actinomortierella</taxon>
    </lineage>
</organism>